<name>A0A6A6R4B3_9PEZI</name>
<evidence type="ECO:0000256" key="11">
    <source>
        <dbReference type="SAM" id="Phobius"/>
    </source>
</evidence>
<evidence type="ECO:0000256" key="8">
    <source>
        <dbReference type="ARBA" id="ARBA00023136"/>
    </source>
</evidence>
<evidence type="ECO:0000256" key="6">
    <source>
        <dbReference type="ARBA" id="ARBA00022989"/>
    </source>
</evidence>
<evidence type="ECO:0000313" key="14">
    <source>
        <dbReference type="Proteomes" id="UP000799750"/>
    </source>
</evidence>
<gene>
    <name evidence="13" type="ORF">BU16DRAFT_524838</name>
</gene>
<sequence>MTTLDDLHELSHRLSNLFDQNKAALQLIHRLSKLNFGTTSDENGVRLELTAEISETLKQTELDLDVVREDVELLSITRPNARDPRQQHRDTEKEREKTRIAVQVAKLAEDLRSTRTQFDNAQRIAKRNAEAAKRKERELLFAGAQSGTTTPSSASRRKGKDISADEVLVNASSDVTAALRRTHQLMQSELSRSRFAQETLEQSTAALADLGDHYTSLDDLLTSSRSLLTNLVKSQKSDTWYLETAFYILVTTIIWLVFRRFLYGPLWWFLYLPLKLTYKFAFWVLSVVGVTGGAASTTSVAISASRSTSLIVKPSATGRPPARMPGQQPYMRAGGGGHGAKSDPSDEGSMSRQVGQMAESTQQQEGQQAQQGQQPAEGAKEQPRRGDGQPLVDSDKPRNPKKRMWDEDVENAKREAEAKEKDEL</sequence>
<dbReference type="OrthoDB" id="46868at2759"/>
<comment type="subcellular location">
    <subcellularLocation>
        <location evidence="1">Endoplasmic reticulum membrane</location>
        <topology evidence="1">Single-pass type IV membrane protein</topology>
    </subcellularLocation>
</comment>
<evidence type="ECO:0000256" key="4">
    <source>
        <dbReference type="ARBA" id="ARBA00022824"/>
    </source>
</evidence>
<keyword evidence="5" id="KW-0931">ER-Golgi transport</keyword>
<protein>
    <submittedName>
        <fullName evidence="13">Sec20-domain-containing protein</fullName>
    </submittedName>
</protein>
<evidence type="ECO:0000256" key="9">
    <source>
        <dbReference type="ARBA" id="ARBA00037934"/>
    </source>
</evidence>
<evidence type="ECO:0000259" key="12">
    <source>
        <dbReference type="Pfam" id="PF03908"/>
    </source>
</evidence>
<feature type="compositionally biased region" description="Basic and acidic residues" evidence="10">
    <location>
        <begin position="80"/>
        <end position="97"/>
    </location>
</feature>
<dbReference type="InterPro" id="IPR005606">
    <property type="entry name" value="Sec20"/>
</dbReference>
<dbReference type="InterPro" id="IPR056173">
    <property type="entry name" value="Sec20_C"/>
</dbReference>
<feature type="domain" description="Sec20 C-terminal" evidence="12">
    <location>
        <begin position="172"/>
        <end position="260"/>
    </location>
</feature>
<accession>A0A6A6R4B3</accession>
<dbReference type="GO" id="GO:0031201">
    <property type="term" value="C:SNARE complex"/>
    <property type="evidence" value="ECO:0007669"/>
    <property type="project" value="TreeGrafter"/>
</dbReference>
<keyword evidence="7" id="KW-0175">Coiled coil</keyword>
<feature type="compositionally biased region" description="Polar residues" evidence="10">
    <location>
        <begin position="145"/>
        <end position="154"/>
    </location>
</feature>
<evidence type="ECO:0000256" key="2">
    <source>
        <dbReference type="ARBA" id="ARBA00022448"/>
    </source>
</evidence>
<feature type="region of interest" description="Disordered" evidence="10">
    <location>
        <begin position="142"/>
        <end position="161"/>
    </location>
</feature>
<evidence type="ECO:0000256" key="3">
    <source>
        <dbReference type="ARBA" id="ARBA00022692"/>
    </source>
</evidence>
<feature type="region of interest" description="Disordered" evidence="10">
    <location>
        <begin position="78"/>
        <end position="97"/>
    </location>
</feature>
<feature type="compositionally biased region" description="Basic and acidic residues" evidence="10">
    <location>
        <begin position="378"/>
        <end position="424"/>
    </location>
</feature>
<dbReference type="PANTHER" id="PTHR12825:SF0">
    <property type="entry name" value="VESICLE TRANSPORT PROTEIN SEC20"/>
    <property type="match status" value="1"/>
</dbReference>
<dbReference type="EMBL" id="MU004185">
    <property type="protein sequence ID" value="KAF2498780.1"/>
    <property type="molecule type" value="Genomic_DNA"/>
</dbReference>
<reference evidence="13" key="1">
    <citation type="journal article" date="2020" name="Stud. Mycol.">
        <title>101 Dothideomycetes genomes: a test case for predicting lifestyles and emergence of pathogens.</title>
        <authorList>
            <person name="Haridas S."/>
            <person name="Albert R."/>
            <person name="Binder M."/>
            <person name="Bloem J."/>
            <person name="Labutti K."/>
            <person name="Salamov A."/>
            <person name="Andreopoulos B."/>
            <person name="Baker S."/>
            <person name="Barry K."/>
            <person name="Bills G."/>
            <person name="Bluhm B."/>
            <person name="Cannon C."/>
            <person name="Castanera R."/>
            <person name="Culley D."/>
            <person name="Daum C."/>
            <person name="Ezra D."/>
            <person name="Gonzalez J."/>
            <person name="Henrissat B."/>
            <person name="Kuo A."/>
            <person name="Liang C."/>
            <person name="Lipzen A."/>
            <person name="Lutzoni F."/>
            <person name="Magnuson J."/>
            <person name="Mondo S."/>
            <person name="Nolan M."/>
            <person name="Ohm R."/>
            <person name="Pangilinan J."/>
            <person name="Park H.-J."/>
            <person name="Ramirez L."/>
            <person name="Alfaro M."/>
            <person name="Sun H."/>
            <person name="Tritt A."/>
            <person name="Yoshinaga Y."/>
            <person name="Zwiers L.-H."/>
            <person name="Turgeon B."/>
            <person name="Goodwin S."/>
            <person name="Spatafora J."/>
            <person name="Crous P."/>
            <person name="Grigoriev I."/>
        </authorList>
    </citation>
    <scope>NUCLEOTIDE SEQUENCE</scope>
    <source>
        <strain evidence="13">CBS 269.34</strain>
    </source>
</reference>
<keyword evidence="4" id="KW-0256">Endoplasmic reticulum</keyword>
<evidence type="ECO:0000256" key="7">
    <source>
        <dbReference type="ARBA" id="ARBA00023054"/>
    </source>
</evidence>
<keyword evidence="6 11" id="KW-1133">Transmembrane helix</keyword>
<feature type="region of interest" description="Disordered" evidence="10">
    <location>
        <begin position="312"/>
        <end position="424"/>
    </location>
</feature>
<feature type="compositionally biased region" description="Polar residues" evidence="10">
    <location>
        <begin position="348"/>
        <end position="361"/>
    </location>
</feature>
<feature type="transmembrane region" description="Helical" evidence="11">
    <location>
        <begin position="240"/>
        <end position="258"/>
    </location>
</feature>
<dbReference type="GO" id="GO:0006890">
    <property type="term" value="P:retrograde vesicle-mediated transport, Golgi to endoplasmic reticulum"/>
    <property type="evidence" value="ECO:0007669"/>
    <property type="project" value="InterPro"/>
</dbReference>
<proteinExistence type="inferred from homology"/>
<evidence type="ECO:0000256" key="10">
    <source>
        <dbReference type="SAM" id="MobiDB-lite"/>
    </source>
</evidence>
<keyword evidence="8 11" id="KW-0472">Membrane</keyword>
<evidence type="ECO:0000313" key="13">
    <source>
        <dbReference type="EMBL" id="KAF2498780.1"/>
    </source>
</evidence>
<dbReference type="Proteomes" id="UP000799750">
    <property type="component" value="Unassembled WGS sequence"/>
</dbReference>
<evidence type="ECO:0000256" key="1">
    <source>
        <dbReference type="ARBA" id="ARBA00004163"/>
    </source>
</evidence>
<dbReference type="GO" id="GO:0005789">
    <property type="term" value="C:endoplasmic reticulum membrane"/>
    <property type="evidence" value="ECO:0007669"/>
    <property type="project" value="UniProtKB-SubCell"/>
</dbReference>
<dbReference type="Pfam" id="PF03908">
    <property type="entry name" value="Sec20"/>
    <property type="match status" value="1"/>
</dbReference>
<feature type="transmembrane region" description="Helical" evidence="11">
    <location>
        <begin position="280"/>
        <end position="304"/>
    </location>
</feature>
<keyword evidence="14" id="KW-1185">Reference proteome</keyword>
<keyword evidence="2" id="KW-0813">Transport</keyword>
<dbReference type="PANTHER" id="PTHR12825">
    <property type="entry name" value="BNIP1-RELATED"/>
    <property type="match status" value="1"/>
</dbReference>
<organism evidence="13 14">
    <name type="scientific">Lophium mytilinum</name>
    <dbReference type="NCBI Taxonomy" id="390894"/>
    <lineage>
        <taxon>Eukaryota</taxon>
        <taxon>Fungi</taxon>
        <taxon>Dikarya</taxon>
        <taxon>Ascomycota</taxon>
        <taxon>Pezizomycotina</taxon>
        <taxon>Dothideomycetes</taxon>
        <taxon>Pleosporomycetidae</taxon>
        <taxon>Mytilinidiales</taxon>
        <taxon>Mytilinidiaceae</taxon>
        <taxon>Lophium</taxon>
    </lineage>
</organism>
<feature type="compositionally biased region" description="Low complexity" evidence="10">
    <location>
        <begin position="362"/>
        <end position="377"/>
    </location>
</feature>
<dbReference type="GO" id="GO:0005484">
    <property type="term" value="F:SNAP receptor activity"/>
    <property type="evidence" value="ECO:0007669"/>
    <property type="project" value="InterPro"/>
</dbReference>
<comment type="similarity">
    <text evidence="9">Belongs to the SEC20 family.</text>
</comment>
<keyword evidence="3 11" id="KW-0812">Transmembrane</keyword>
<dbReference type="AlphaFoldDB" id="A0A6A6R4B3"/>
<evidence type="ECO:0000256" key="5">
    <source>
        <dbReference type="ARBA" id="ARBA00022892"/>
    </source>
</evidence>